<dbReference type="InterPro" id="IPR051310">
    <property type="entry name" value="MCP_chemotaxis"/>
</dbReference>
<dbReference type="Gene3D" id="1.10.287.950">
    <property type="entry name" value="Methyl-accepting chemotaxis protein"/>
    <property type="match status" value="1"/>
</dbReference>
<keyword evidence="1" id="KW-0488">Methylation</keyword>
<dbReference type="EMBL" id="UAVY01000008">
    <property type="protein sequence ID" value="SQB39745.1"/>
    <property type="molecule type" value="Genomic_DNA"/>
</dbReference>
<dbReference type="PANTHER" id="PTHR43531">
    <property type="entry name" value="PROTEIN ICFG"/>
    <property type="match status" value="1"/>
</dbReference>
<gene>
    <name evidence="3" type="primary">trg_2</name>
    <name evidence="3" type="ORF">NCTC10786_04827</name>
</gene>
<keyword evidence="3" id="KW-0675">Receptor</keyword>
<dbReference type="Proteomes" id="UP000251584">
    <property type="component" value="Unassembled WGS sequence"/>
</dbReference>
<sequence length="105" mass="11449">MVANNAVSLADSNMELSSRVTQQAAALEESASAMEQLNATVHQNTGNTQLADELSENTAQTANRCGDVMQGVISTMDNVQRVVRQDGGNCRRYRPASRFRPTFSR</sequence>
<reference evidence="3 4" key="1">
    <citation type="submission" date="2018-06" db="EMBL/GenBank/DDBJ databases">
        <authorList>
            <consortium name="Pathogen Informatics"/>
            <person name="Doyle S."/>
        </authorList>
    </citation>
    <scope>NUCLEOTIDE SEQUENCE [LARGE SCALE GENOMIC DNA]</scope>
    <source>
        <strain evidence="3 4">NCTC10786</strain>
    </source>
</reference>
<evidence type="ECO:0000256" key="2">
    <source>
        <dbReference type="ARBA" id="ARBA00029447"/>
    </source>
</evidence>
<dbReference type="GO" id="GO:0005886">
    <property type="term" value="C:plasma membrane"/>
    <property type="evidence" value="ECO:0007669"/>
    <property type="project" value="TreeGrafter"/>
</dbReference>
<evidence type="ECO:0000313" key="3">
    <source>
        <dbReference type="EMBL" id="SQB39745.1"/>
    </source>
</evidence>
<evidence type="ECO:0000256" key="1">
    <source>
        <dbReference type="ARBA" id="ARBA00022481"/>
    </source>
</evidence>
<dbReference type="PANTHER" id="PTHR43531:SF14">
    <property type="entry name" value="METHYL-ACCEPTING CHEMOTAXIS PROTEIN I-RELATED"/>
    <property type="match status" value="1"/>
</dbReference>
<protein>
    <submittedName>
        <fullName evidence="3">Methyl-accepting chemotaxis protein III (Ribose an galactose chemoreceptor protein)</fullName>
    </submittedName>
</protein>
<proteinExistence type="inferred from homology"/>
<dbReference type="GO" id="GO:0006935">
    <property type="term" value="P:chemotaxis"/>
    <property type="evidence" value="ECO:0007669"/>
    <property type="project" value="TreeGrafter"/>
</dbReference>
<comment type="similarity">
    <text evidence="2">Belongs to the methyl-accepting chemotaxis (MCP) protein family.</text>
</comment>
<dbReference type="AlphaFoldDB" id="A0A2X2WVF5"/>
<organism evidence="3 4">
    <name type="scientific">Citrobacter koseri</name>
    <name type="common">Citrobacter diversus</name>
    <dbReference type="NCBI Taxonomy" id="545"/>
    <lineage>
        <taxon>Bacteria</taxon>
        <taxon>Pseudomonadati</taxon>
        <taxon>Pseudomonadota</taxon>
        <taxon>Gammaproteobacteria</taxon>
        <taxon>Enterobacterales</taxon>
        <taxon>Enterobacteriaceae</taxon>
        <taxon>Citrobacter</taxon>
    </lineage>
</organism>
<dbReference type="SUPFAM" id="SSF58104">
    <property type="entry name" value="Methyl-accepting chemotaxis protein (MCP) signaling domain"/>
    <property type="match status" value="1"/>
</dbReference>
<name>A0A2X2WVF5_CITKO</name>
<evidence type="ECO:0000313" key="4">
    <source>
        <dbReference type="Proteomes" id="UP000251584"/>
    </source>
</evidence>
<dbReference type="GO" id="GO:0004888">
    <property type="term" value="F:transmembrane signaling receptor activity"/>
    <property type="evidence" value="ECO:0007669"/>
    <property type="project" value="TreeGrafter"/>
</dbReference>
<accession>A0A2X2WVF5</accession>